<evidence type="ECO:0000256" key="2">
    <source>
        <dbReference type="PROSITE-ProRule" id="PRU00169"/>
    </source>
</evidence>
<evidence type="ECO:0000313" key="5">
    <source>
        <dbReference type="EMBL" id="GAQ91173.1"/>
    </source>
</evidence>
<dbReference type="GO" id="GO:0000160">
    <property type="term" value="P:phosphorelay signal transduction system"/>
    <property type="evidence" value="ECO:0007669"/>
    <property type="project" value="InterPro"/>
</dbReference>
<dbReference type="PROSITE" id="PS50110">
    <property type="entry name" value="RESPONSE_REGULATORY"/>
    <property type="match status" value="1"/>
</dbReference>
<dbReference type="Pfam" id="PF00072">
    <property type="entry name" value="Response_reg"/>
    <property type="match status" value="1"/>
</dbReference>
<evidence type="ECO:0000259" key="3">
    <source>
        <dbReference type="PROSITE" id="PS50011"/>
    </source>
</evidence>
<dbReference type="SUPFAM" id="SSF56112">
    <property type="entry name" value="Protein kinase-like (PK-like)"/>
    <property type="match status" value="1"/>
</dbReference>
<keyword evidence="2" id="KW-0597">Phosphoprotein</keyword>
<accession>A0A1Y1IKG8</accession>
<proteinExistence type="predicted"/>
<dbReference type="InterPro" id="IPR050588">
    <property type="entry name" value="WNK_Ser-Thr_kinase"/>
</dbReference>
<gene>
    <name evidence="5" type="ORF">KFL_007380070</name>
</gene>
<dbReference type="GO" id="GO:0005737">
    <property type="term" value="C:cytoplasm"/>
    <property type="evidence" value="ECO:0000318"/>
    <property type="project" value="GO_Central"/>
</dbReference>
<dbReference type="SMART" id="SM00448">
    <property type="entry name" value="REC"/>
    <property type="match status" value="1"/>
</dbReference>
<dbReference type="Pfam" id="PF00069">
    <property type="entry name" value="Pkinase"/>
    <property type="match status" value="1"/>
</dbReference>
<evidence type="ECO:0000256" key="1">
    <source>
        <dbReference type="ARBA" id="ARBA00012513"/>
    </source>
</evidence>
<reference evidence="5 6" key="1">
    <citation type="journal article" date="2014" name="Nat. Commun.">
        <title>Klebsormidium flaccidum genome reveals primary factors for plant terrestrial adaptation.</title>
        <authorList>
            <person name="Hori K."/>
            <person name="Maruyama F."/>
            <person name="Fujisawa T."/>
            <person name="Togashi T."/>
            <person name="Yamamoto N."/>
            <person name="Seo M."/>
            <person name="Sato S."/>
            <person name="Yamada T."/>
            <person name="Mori H."/>
            <person name="Tajima N."/>
            <person name="Moriyama T."/>
            <person name="Ikeuchi M."/>
            <person name="Watanabe M."/>
            <person name="Wada H."/>
            <person name="Kobayashi K."/>
            <person name="Saito M."/>
            <person name="Masuda T."/>
            <person name="Sasaki-Sekimoto Y."/>
            <person name="Mashiguchi K."/>
            <person name="Awai K."/>
            <person name="Shimojima M."/>
            <person name="Masuda S."/>
            <person name="Iwai M."/>
            <person name="Nobusawa T."/>
            <person name="Narise T."/>
            <person name="Kondo S."/>
            <person name="Saito H."/>
            <person name="Sato R."/>
            <person name="Murakawa M."/>
            <person name="Ihara Y."/>
            <person name="Oshima-Yamada Y."/>
            <person name="Ohtaka K."/>
            <person name="Satoh M."/>
            <person name="Sonobe K."/>
            <person name="Ishii M."/>
            <person name="Ohtani R."/>
            <person name="Kanamori-Sato M."/>
            <person name="Honoki R."/>
            <person name="Miyazaki D."/>
            <person name="Mochizuki H."/>
            <person name="Umetsu J."/>
            <person name="Higashi K."/>
            <person name="Shibata D."/>
            <person name="Kamiya Y."/>
            <person name="Sato N."/>
            <person name="Nakamura Y."/>
            <person name="Tabata S."/>
            <person name="Ida S."/>
            <person name="Kurokawa K."/>
            <person name="Ohta H."/>
        </authorList>
    </citation>
    <scope>NUCLEOTIDE SEQUENCE [LARGE SCALE GENOMIC DNA]</scope>
    <source>
        <strain evidence="5 6">NIES-2285</strain>
    </source>
</reference>
<dbReference type="SUPFAM" id="SSF52172">
    <property type="entry name" value="CheY-like"/>
    <property type="match status" value="1"/>
</dbReference>
<dbReference type="OrthoDB" id="4062651at2759"/>
<dbReference type="Gene3D" id="3.40.50.2300">
    <property type="match status" value="1"/>
</dbReference>
<sequence length="390" mass="44317">MHRYSRSDEILGSSEFKSVYSGFDHQQGVAIAWSVIDLKSGDCTDQLVRTLQLIQRVEHDHIVRIHDWFLDPDSGKMHVVTDLFRPGNLRDLLKAAGTIDEIVLRRWGCDLLTAISFVHSLDGPLFIRNLRMGNDVGVIKLDLLSVSFLFTSHGYARERVEAIRVMSPEHLLGPSDEKVDIYGFGMVMLEAATRLQPYKECSTVASLYDKVTHFQPPKALGEVKDKGLRDIIKRTLLRACERPSAHELLNLPYFRFEPSLWGMHVVVIDDDPVNLRMCTRLLEKEGVTVVPCNTFNEVIALLSTRAFAALITDIIMPMMNGFEMSARLRQLRYSSLMIIGISAQERKDLDERMAESGMDAFVQKPFTFENLRVAFTRARLRRTSSAKEVA</sequence>
<dbReference type="GO" id="GO:0005524">
    <property type="term" value="F:ATP binding"/>
    <property type="evidence" value="ECO:0007669"/>
    <property type="project" value="InterPro"/>
</dbReference>
<dbReference type="Proteomes" id="UP000054558">
    <property type="component" value="Unassembled WGS sequence"/>
</dbReference>
<evidence type="ECO:0000259" key="4">
    <source>
        <dbReference type="PROSITE" id="PS50110"/>
    </source>
</evidence>
<dbReference type="OMA" id="DDGNMQY"/>
<dbReference type="GO" id="GO:0035556">
    <property type="term" value="P:intracellular signal transduction"/>
    <property type="evidence" value="ECO:0000318"/>
    <property type="project" value="GO_Central"/>
</dbReference>
<keyword evidence="6" id="KW-1185">Reference proteome</keyword>
<dbReference type="AlphaFoldDB" id="A0A1Y1IKG8"/>
<evidence type="ECO:0000313" key="6">
    <source>
        <dbReference type="Proteomes" id="UP000054558"/>
    </source>
</evidence>
<dbReference type="InterPro" id="IPR001789">
    <property type="entry name" value="Sig_transdc_resp-reg_receiver"/>
</dbReference>
<dbReference type="CDD" id="cd17546">
    <property type="entry name" value="REC_hyHK_CKI1_RcsC-like"/>
    <property type="match status" value="1"/>
</dbReference>
<feature type="domain" description="Response regulatory" evidence="4">
    <location>
        <begin position="264"/>
        <end position="379"/>
    </location>
</feature>
<keyword evidence="5" id="KW-0808">Transferase</keyword>
<dbReference type="Gene3D" id="1.10.510.10">
    <property type="entry name" value="Transferase(Phosphotransferase) domain 1"/>
    <property type="match status" value="1"/>
</dbReference>
<dbReference type="EMBL" id="DF237687">
    <property type="protein sequence ID" value="GAQ91173.1"/>
    <property type="molecule type" value="Genomic_DNA"/>
</dbReference>
<dbReference type="GO" id="GO:0004674">
    <property type="term" value="F:protein serine/threonine kinase activity"/>
    <property type="evidence" value="ECO:0000318"/>
    <property type="project" value="GO_Central"/>
</dbReference>
<dbReference type="InterPro" id="IPR011009">
    <property type="entry name" value="Kinase-like_dom_sf"/>
</dbReference>
<dbReference type="PANTHER" id="PTHR13902">
    <property type="entry name" value="SERINE/THREONINE-PROTEIN KINASE WNK WITH NO LYSINE -RELATED"/>
    <property type="match status" value="1"/>
</dbReference>
<dbReference type="EC" id="2.7.11.1" evidence="1"/>
<dbReference type="InterPro" id="IPR000719">
    <property type="entry name" value="Prot_kinase_dom"/>
</dbReference>
<dbReference type="InterPro" id="IPR011006">
    <property type="entry name" value="CheY-like_superfamily"/>
</dbReference>
<dbReference type="STRING" id="105231.A0A1Y1IKG8"/>
<dbReference type="Gene3D" id="3.30.200.20">
    <property type="entry name" value="Phosphorylase Kinase, domain 1"/>
    <property type="match status" value="1"/>
</dbReference>
<dbReference type="PROSITE" id="PS50011">
    <property type="entry name" value="PROTEIN_KINASE_DOM"/>
    <property type="match status" value="1"/>
</dbReference>
<feature type="modified residue" description="4-aspartylphosphate" evidence="2">
    <location>
        <position position="313"/>
    </location>
</feature>
<keyword evidence="5" id="KW-0418">Kinase</keyword>
<organism evidence="5 6">
    <name type="scientific">Klebsormidium nitens</name>
    <name type="common">Green alga</name>
    <name type="synonym">Ulothrix nitens</name>
    <dbReference type="NCBI Taxonomy" id="105231"/>
    <lineage>
        <taxon>Eukaryota</taxon>
        <taxon>Viridiplantae</taxon>
        <taxon>Streptophyta</taxon>
        <taxon>Klebsormidiophyceae</taxon>
        <taxon>Klebsormidiales</taxon>
        <taxon>Klebsormidiaceae</taxon>
        <taxon>Klebsormidium</taxon>
    </lineage>
</organism>
<feature type="domain" description="Protein kinase" evidence="3">
    <location>
        <begin position="5"/>
        <end position="254"/>
    </location>
</feature>
<keyword evidence="5" id="KW-0723">Serine/threonine-protein kinase</keyword>
<name>A0A1Y1IKG8_KLENI</name>
<protein>
    <recommendedName>
        <fullName evidence="1">non-specific serine/threonine protein kinase</fullName>
        <ecNumber evidence="1">2.7.11.1</ecNumber>
    </recommendedName>
</protein>